<dbReference type="SMART" id="SM00382">
    <property type="entry name" value="AAA"/>
    <property type="match status" value="1"/>
</dbReference>
<evidence type="ECO:0000259" key="10">
    <source>
        <dbReference type="PROSITE" id="PS50893"/>
    </source>
</evidence>
<dbReference type="CDD" id="cd18585">
    <property type="entry name" value="ABC_6TM_CydC"/>
    <property type="match status" value="1"/>
</dbReference>
<dbReference type="SUPFAM" id="SSF90123">
    <property type="entry name" value="ABC transporter transmembrane region"/>
    <property type="match status" value="1"/>
</dbReference>
<evidence type="ECO:0000256" key="3">
    <source>
        <dbReference type="ARBA" id="ARBA00022475"/>
    </source>
</evidence>
<evidence type="ECO:0000256" key="4">
    <source>
        <dbReference type="ARBA" id="ARBA00022692"/>
    </source>
</evidence>
<evidence type="ECO:0000256" key="6">
    <source>
        <dbReference type="ARBA" id="ARBA00022840"/>
    </source>
</evidence>
<evidence type="ECO:0000313" key="13">
    <source>
        <dbReference type="Proteomes" id="UP000184148"/>
    </source>
</evidence>
<evidence type="ECO:0000313" key="12">
    <source>
        <dbReference type="EMBL" id="SHE33365.1"/>
    </source>
</evidence>
<dbReference type="SUPFAM" id="SSF52540">
    <property type="entry name" value="P-loop containing nucleoside triphosphate hydrolases"/>
    <property type="match status" value="1"/>
</dbReference>
<sequence length="576" mass="64222">MKTFLRLLRLLAPHWKMMLWAVLLGFCTIGSNVGLMATSAYLIAWAALHPPILNLMGATAAVRFFGIARAVFRYLERYFSHHVTFRLLSQLRVWFYQALETLAPARLMDYRSGDLLSRIVADVETLKNFYLRVLSPPLVALMILGPVFALLAHFQTKFAYVVIFFFLLAGVVVPLGIRLLGRRVGRQRVETRARLHAHLVDSIQGMTEIVAFHQAEQRLTKMNSLNRELLQLQGRMSTLAGLTGSLTGFAMNLAMWTVLVLAIPMVESGELKGIYLAMLALAVLSSFEAVAPLPLIFPHLEESMAAAKRLFDITDAEPAVQSPAVSAGRPEKYDLQVTGVSFRYDAESPWALKNLDFCLPQGGRVAVVGPSGAGKSTLVNLLLRFWDYDRGSICLGSRSLKEYSQEDILSLIGVVTQRTHLFNATVRENLLLARPGAGQEEVIQAARRARIHSFIESLPQGYETYIGEGGFKLSGGQRQRLAIARALLKDAPVLILDEATAGLDPVTEKEVMEDIYELMKGRTTLVITHRLTGLEVMDEIVVLDRGQVVERGTQEELLRQHGLFRKMWDLAHQIIS</sequence>
<accession>A0A1M4SME6</accession>
<dbReference type="PANTHER" id="PTHR43394">
    <property type="entry name" value="ATP-DEPENDENT PERMEASE MDL1, MITOCHONDRIAL"/>
    <property type="match status" value="1"/>
</dbReference>
<evidence type="ECO:0000259" key="11">
    <source>
        <dbReference type="PROSITE" id="PS50929"/>
    </source>
</evidence>
<comment type="subcellular location">
    <subcellularLocation>
        <location evidence="1">Cell membrane</location>
        <topology evidence="1">Multi-pass membrane protein</topology>
    </subcellularLocation>
</comment>
<dbReference type="OrthoDB" id="9771903at2"/>
<feature type="transmembrane region" description="Helical" evidence="9">
    <location>
        <begin position="52"/>
        <end position="72"/>
    </location>
</feature>
<dbReference type="InterPro" id="IPR003439">
    <property type="entry name" value="ABC_transporter-like_ATP-bd"/>
</dbReference>
<proteinExistence type="predicted"/>
<dbReference type="PROSITE" id="PS50929">
    <property type="entry name" value="ABC_TM1F"/>
    <property type="match status" value="1"/>
</dbReference>
<dbReference type="InterPro" id="IPR036640">
    <property type="entry name" value="ABC1_TM_sf"/>
</dbReference>
<keyword evidence="2" id="KW-0813">Transport</keyword>
<dbReference type="RefSeq" id="WP_073234213.1">
    <property type="nucleotide sequence ID" value="NZ_FQUY01000001.1"/>
</dbReference>
<feature type="transmembrane region" description="Helical" evidence="9">
    <location>
        <begin position="239"/>
        <end position="262"/>
    </location>
</feature>
<evidence type="ECO:0000256" key="8">
    <source>
        <dbReference type="ARBA" id="ARBA00023136"/>
    </source>
</evidence>
<evidence type="ECO:0000256" key="9">
    <source>
        <dbReference type="SAM" id="Phobius"/>
    </source>
</evidence>
<keyword evidence="7 9" id="KW-1133">Transmembrane helix</keyword>
<name>A0A1M4SME6_9FIRM</name>
<dbReference type="AlphaFoldDB" id="A0A1M4SME6"/>
<dbReference type="FunFam" id="3.40.50.300:FF:000221">
    <property type="entry name" value="Multidrug ABC transporter ATP-binding protein"/>
    <property type="match status" value="1"/>
</dbReference>
<dbReference type="GO" id="GO:0005886">
    <property type="term" value="C:plasma membrane"/>
    <property type="evidence" value="ECO:0007669"/>
    <property type="project" value="UniProtKB-SubCell"/>
</dbReference>
<feature type="transmembrane region" description="Helical" evidence="9">
    <location>
        <begin position="129"/>
        <end position="152"/>
    </location>
</feature>
<dbReference type="InterPro" id="IPR039421">
    <property type="entry name" value="Type_1_exporter"/>
</dbReference>
<dbReference type="InterPro" id="IPR027417">
    <property type="entry name" value="P-loop_NTPase"/>
</dbReference>
<keyword evidence="5" id="KW-0547">Nucleotide-binding</keyword>
<dbReference type="PROSITE" id="PS50893">
    <property type="entry name" value="ABC_TRANSPORTER_2"/>
    <property type="match status" value="1"/>
</dbReference>
<dbReference type="GO" id="GO:0005524">
    <property type="term" value="F:ATP binding"/>
    <property type="evidence" value="ECO:0007669"/>
    <property type="project" value="UniProtKB-KW"/>
</dbReference>
<dbReference type="GO" id="GO:0045454">
    <property type="term" value="P:cell redox homeostasis"/>
    <property type="evidence" value="ECO:0007669"/>
    <property type="project" value="InterPro"/>
</dbReference>
<feature type="domain" description="ABC transmembrane type-1" evidence="11">
    <location>
        <begin position="19"/>
        <end position="302"/>
    </location>
</feature>
<gene>
    <name evidence="12" type="ORF">SAMN02745133_00172</name>
</gene>
<dbReference type="InterPro" id="IPR017871">
    <property type="entry name" value="ABC_transporter-like_CS"/>
</dbReference>
<dbReference type="GO" id="GO:0015421">
    <property type="term" value="F:ABC-type oligopeptide transporter activity"/>
    <property type="evidence" value="ECO:0007669"/>
    <property type="project" value="TreeGrafter"/>
</dbReference>
<dbReference type="InterPro" id="IPR011527">
    <property type="entry name" value="ABC1_TM_dom"/>
</dbReference>
<dbReference type="EMBL" id="FQUY01000001">
    <property type="protein sequence ID" value="SHE33365.1"/>
    <property type="molecule type" value="Genomic_DNA"/>
</dbReference>
<reference evidence="13" key="1">
    <citation type="submission" date="2016-11" db="EMBL/GenBank/DDBJ databases">
        <authorList>
            <person name="Varghese N."/>
            <person name="Submissions S."/>
        </authorList>
    </citation>
    <scope>NUCLEOTIDE SEQUENCE [LARGE SCALE GENOMIC DNA]</scope>
    <source>
        <strain evidence="13">DSM 12395</strain>
    </source>
</reference>
<keyword evidence="8 9" id="KW-0472">Membrane</keyword>
<dbReference type="Proteomes" id="UP000184148">
    <property type="component" value="Unassembled WGS sequence"/>
</dbReference>
<dbReference type="GO" id="GO:0034775">
    <property type="term" value="P:glutathione transmembrane transport"/>
    <property type="evidence" value="ECO:0007669"/>
    <property type="project" value="InterPro"/>
</dbReference>
<dbReference type="Pfam" id="PF00005">
    <property type="entry name" value="ABC_tran"/>
    <property type="match status" value="1"/>
</dbReference>
<feature type="transmembrane region" description="Helical" evidence="9">
    <location>
        <begin position="158"/>
        <end position="180"/>
    </location>
</feature>
<keyword evidence="6 12" id="KW-0067">ATP-binding</keyword>
<dbReference type="Gene3D" id="1.20.1560.10">
    <property type="entry name" value="ABC transporter type 1, transmembrane domain"/>
    <property type="match status" value="1"/>
</dbReference>
<dbReference type="Pfam" id="PF00664">
    <property type="entry name" value="ABC_membrane"/>
    <property type="match status" value="1"/>
</dbReference>
<dbReference type="PANTHER" id="PTHR43394:SF1">
    <property type="entry name" value="ATP-BINDING CASSETTE SUB-FAMILY B MEMBER 10, MITOCHONDRIAL"/>
    <property type="match status" value="1"/>
</dbReference>
<evidence type="ECO:0000256" key="1">
    <source>
        <dbReference type="ARBA" id="ARBA00004651"/>
    </source>
</evidence>
<dbReference type="Gene3D" id="3.40.50.300">
    <property type="entry name" value="P-loop containing nucleotide triphosphate hydrolases"/>
    <property type="match status" value="1"/>
</dbReference>
<keyword evidence="13" id="KW-1185">Reference proteome</keyword>
<dbReference type="STRING" id="1121429.SAMN02745133_00172"/>
<evidence type="ECO:0000256" key="7">
    <source>
        <dbReference type="ARBA" id="ARBA00022989"/>
    </source>
</evidence>
<dbReference type="NCBIfam" id="TIGR02868">
    <property type="entry name" value="CydC"/>
    <property type="match status" value="1"/>
</dbReference>
<protein>
    <submittedName>
        <fullName evidence="12">ATP-binding cassette, subfamily C, CydC</fullName>
    </submittedName>
</protein>
<dbReference type="InterPro" id="IPR014223">
    <property type="entry name" value="ABC_CydC/D"/>
</dbReference>
<keyword evidence="4 9" id="KW-0812">Transmembrane</keyword>
<dbReference type="InterPro" id="IPR003593">
    <property type="entry name" value="AAA+_ATPase"/>
</dbReference>
<feature type="transmembrane region" description="Helical" evidence="9">
    <location>
        <begin position="274"/>
        <end position="297"/>
    </location>
</feature>
<evidence type="ECO:0000256" key="2">
    <source>
        <dbReference type="ARBA" id="ARBA00022448"/>
    </source>
</evidence>
<dbReference type="PROSITE" id="PS00211">
    <property type="entry name" value="ABC_TRANSPORTER_1"/>
    <property type="match status" value="1"/>
</dbReference>
<keyword evidence="3" id="KW-1003">Cell membrane</keyword>
<dbReference type="GO" id="GO:0016887">
    <property type="term" value="F:ATP hydrolysis activity"/>
    <property type="evidence" value="ECO:0007669"/>
    <property type="project" value="InterPro"/>
</dbReference>
<feature type="domain" description="ABC transporter" evidence="10">
    <location>
        <begin position="335"/>
        <end position="570"/>
    </location>
</feature>
<evidence type="ECO:0000256" key="5">
    <source>
        <dbReference type="ARBA" id="ARBA00022741"/>
    </source>
</evidence>
<organism evidence="12 13">
    <name type="scientific">Desulforamulus putei DSM 12395</name>
    <dbReference type="NCBI Taxonomy" id="1121429"/>
    <lineage>
        <taxon>Bacteria</taxon>
        <taxon>Bacillati</taxon>
        <taxon>Bacillota</taxon>
        <taxon>Clostridia</taxon>
        <taxon>Eubacteriales</taxon>
        <taxon>Peptococcaceae</taxon>
        <taxon>Desulforamulus</taxon>
    </lineage>
</organism>